<evidence type="ECO:0000313" key="2">
    <source>
        <dbReference type="Proteomes" id="UP001320706"/>
    </source>
</evidence>
<dbReference type="EMBL" id="JAMKPW020000015">
    <property type="protein sequence ID" value="KAK8210388.1"/>
    <property type="molecule type" value="Genomic_DNA"/>
</dbReference>
<accession>A0ACC3SFJ6</accession>
<protein>
    <submittedName>
        <fullName evidence="1">Uncharacterized protein</fullName>
    </submittedName>
</protein>
<proteinExistence type="predicted"/>
<sequence length="202" mass="22545">MGFSERQDAFVGGKNRRQIPRNSSSCNGPSLAGNSAETRQDMCLPCDLQGHFKQCPDTLPKHLIPRSVGDTASPKRFYNATVTARGFLRLSHSTLPEAWRPKHADPLSRNRRHYQDGTMTSNNGSNGYSDEQSSGKGKRMSAEDVARLVWNHTKVTADMTRELNGTQEDELKLMRVRTKRNELVIVPDAKFIAVVIHDTPPA</sequence>
<reference evidence="1" key="1">
    <citation type="submission" date="2024-02" db="EMBL/GenBank/DDBJ databases">
        <title>Metagenome Assembled Genome of Zalaria obscura JY119.</title>
        <authorList>
            <person name="Vighnesh L."/>
            <person name="Jagadeeshwari U."/>
            <person name="Venkata Ramana C."/>
            <person name="Sasikala C."/>
        </authorList>
    </citation>
    <scope>NUCLEOTIDE SEQUENCE</scope>
    <source>
        <strain evidence="1">JY119</strain>
    </source>
</reference>
<name>A0ACC3SFJ6_9PEZI</name>
<gene>
    <name evidence="1" type="ORF">M8818_003558</name>
</gene>
<dbReference type="Proteomes" id="UP001320706">
    <property type="component" value="Unassembled WGS sequence"/>
</dbReference>
<organism evidence="1 2">
    <name type="scientific">Zalaria obscura</name>
    <dbReference type="NCBI Taxonomy" id="2024903"/>
    <lineage>
        <taxon>Eukaryota</taxon>
        <taxon>Fungi</taxon>
        <taxon>Dikarya</taxon>
        <taxon>Ascomycota</taxon>
        <taxon>Pezizomycotina</taxon>
        <taxon>Dothideomycetes</taxon>
        <taxon>Dothideomycetidae</taxon>
        <taxon>Dothideales</taxon>
        <taxon>Zalariaceae</taxon>
        <taxon>Zalaria</taxon>
    </lineage>
</organism>
<comment type="caution">
    <text evidence="1">The sequence shown here is derived from an EMBL/GenBank/DDBJ whole genome shotgun (WGS) entry which is preliminary data.</text>
</comment>
<evidence type="ECO:0000313" key="1">
    <source>
        <dbReference type="EMBL" id="KAK8210388.1"/>
    </source>
</evidence>
<keyword evidence="2" id="KW-1185">Reference proteome</keyword>